<dbReference type="Gramene" id="KQL25882">
    <property type="protein sequence ID" value="KQL25882"/>
    <property type="gene ID" value="SETIT_033625mg"/>
</dbReference>
<keyword evidence="2" id="KW-1185">Reference proteome</keyword>
<accession>K4A421</accession>
<dbReference type="Proteomes" id="UP000004995">
    <property type="component" value="Unassembled WGS sequence"/>
</dbReference>
<protein>
    <submittedName>
        <fullName evidence="1">Uncharacterized protein</fullName>
    </submittedName>
</protein>
<proteinExistence type="predicted"/>
<name>K4A421_SETIT</name>
<reference evidence="1" key="2">
    <citation type="submission" date="2018-08" db="UniProtKB">
        <authorList>
            <consortium name="EnsemblPlants"/>
        </authorList>
    </citation>
    <scope>IDENTIFICATION</scope>
    <source>
        <strain evidence="1">Yugu1</strain>
    </source>
</reference>
<organism evidence="1 2">
    <name type="scientific">Setaria italica</name>
    <name type="common">Foxtail millet</name>
    <name type="synonym">Panicum italicum</name>
    <dbReference type="NCBI Taxonomy" id="4555"/>
    <lineage>
        <taxon>Eukaryota</taxon>
        <taxon>Viridiplantae</taxon>
        <taxon>Streptophyta</taxon>
        <taxon>Embryophyta</taxon>
        <taxon>Tracheophyta</taxon>
        <taxon>Spermatophyta</taxon>
        <taxon>Magnoliopsida</taxon>
        <taxon>Liliopsida</taxon>
        <taxon>Poales</taxon>
        <taxon>Poaceae</taxon>
        <taxon>PACMAD clade</taxon>
        <taxon>Panicoideae</taxon>
        <taxon>Panicodae</taxon>
        <taxon>Paniceae</taxon>
        <taxon>Cenchrinae</taxon>
        <taxon>Setaria</taxon>
    </lineage>
</organism>
<sequence length="31" mass="3640">MTYKLCTESYQCSDARLMQSTSSSRNIYERS</sequence>
<dbReference type="HOGENOM" id="CLU_3400077_0_0_1"/>
<dbReference type="EnsemblPlants" id="KQL25882">
    <property type="protein sequence ID" value="KQL25882"/>
    <property type="gene ID" value="SETIT_033625mg"/>
</dbReference>
<reference evidence="2" key="1">
    <citation type="journal article" date="2012" name="Nat. Biotechnol.">
        <title>Reference genome sequence of the model plant Setaria.</title>
        <authorList>
            <person name="Bennetzen J.L."/>
            <person name="Schmutz J."/>
            <person name="Wang H."/>
            <person name="Percifield R."/>
            <person name="Hawkins J."/>
            <person name="Pontaroli A.C."/>
            <person name="Estep M."/>
            <person name="Feng L."/>
            <person name="Vaughn J.N."/>
            <person name="Grimwood J."/>
            <person name="Jenkins J."/>
            <person name="Barry K."/>
            <person name="Lindquist E."/>
            <person name="Hellsten U."/>
            <person name="Deshpande S."/>
            <person name="Wang X."/>
            <person name="Wu X."/>
            <person name="Mitros T."/>
            <person name="Triplett J."/>
            <person name="Yang X."/>
            <person name="Ye C.Y."/>
            <person name="Mauro-Herrera M."/>
            <person name="Wang L."/>
            <person name="Li P."/>
            <person name="Sharma M."/>
            <person name="Sharma R."/>
            <person name="Ronald P.C."/>
            <person name="Panaud O."/>
            <person name="Kellogg E.A."/>
            <person name="Brutnell T.P."/>
            <person name="Doust A.N."/>
            <person name="Tuskan G.A."/>
            <person name="Rokhsar D."/>
            <person name="Devos K.M."/>
        </authorList>
    </citation>
    <scope>NUCLEOTIDE SEQUENCE [LARGE SCALE GENOMIC DNA]</scope>
    <source>
        <strain evidence="2">cv. Yugu1</strain>
    </source>
</reference>
<dbReference type="AlphaFoldDB" id="K4A421"/>
<evidence type="ECO:0000313" key="1">
    <source>
        <dbReference type="EnsemblPlants" id="KQL25882"/>
    </source>
</evidence>
<evidence type="ECO:0000313" key="2">
    <source>
        <dbReference type="Proteomes" id="UP000004995"/>
    </source>
</evidence>
<dbReference type="InParanoid" id="K4A421"/>
<dbReference type="EMBL" id="AGNK02001260">
    <property type="status" value="NOT_ANNOTATED_CDS"/>
    <property type="molecule type" value="Genomic_DNA"/>
</dbReference>